<dbReference type="InterPro" id="IPR004821">
    <property type="entry name" value="Cyt_trans-like"/>
</dbReference>
<dbReference type="SUPFAM" id="SSF52374">
    <property type="entry name" value="Nucleotidylyl transferase"/>
    <property type="match status" value="1"/>
</dbReference>
<feature type="domain" description="Cytidyltransferase-like" evidence="3">
    <location>
        <begin position="36"/>
        <end position="133"/>
    </location>
</feature>
<dbReference type="Pfam" id="PF01467">
    <property type="entry name" value="CTP_transf_like"/>
    <property type="match status" value="1"/>
</dbReference>
<comment type="caution">
    <text evidence="4">The sequence shown here is derived from an EMBL/GenBank/DDBJ whole genome shotgun (WGS) entry which is preliminary data.</text>
</comment>
<accession>A0A080M782</accession>
<name>A0A080M782_9PROT</name>
<protein>
    <submittedName>
        <fullName evidence="4">Bifunctional protein HldE</fullName>
    </submittedName>
</protein>
<dbReference type="PANTHER" id="PTHR43793:SF1">
    <property type="entry name" value="FAD SYNTHASE"/>
    <property type="match status" value="1"/>
</dbReference>
<dbReference type="GO" id="GO:0016779">
    <property type="term" value="F:nucleotidyltransferase activity"/>
    <property type="evidence" value="ECO:0007669"/>
    <property type="project" value="UniProtKB-KW"/>
</dbReference>
<evidence type="ECO:0000259" key="3">
    <source>
        <dbReference type="Pfam" id="PF01467"/>
    </source>
</evidence>
<dbReference type="STRING" id="1453999.AW06_002062"/>
<organism evidence="4 5">
    <name type="scientific">Candidatus Accumulibacter cognatus</name>
    <dbReference type="NCBI Taxonomy" id="2954383"/>
    <lineage>
        <taxon>Bacteria</taxon>
        <taxon>Pseudomonadati</taxon>
        <taxon>Pseudomonadota</taxon>
        <taxon>Betaproteobacteria</taxon>
        <taxon>Candidatus Accumulibacter</taxon>
    </lineage>
</organism>
<evidence type="ECO:0000256" key="2">
    <source>
        <dbReference type="ARBA" id="ARBA00022695"/>
    </source>
</evidence>
<dbReference type="EMBL" id="JDST02000043">
    <property type="protein sequence ID" value="KFB76846.1"/>
    <property type="molecule type" value="Genomic_DNA"/>
</dbReference>
<dbReference type="Proteomes" id="UP000021315">
    <property type="component" value="Unassembled WGS sequence"/>
</dbReference>
<sequence length="186" mass="20226">MKATAAYARDEVDLAKRKITTWSDFSRLGESVTVLTKGSFDILHSGHISLMTYCDRLRKGAGGGAVVVVVESDHSVRARKGDKRPIQDESHRSLQLALLPTVQRVIVASSADLGLILEATAPRYYVKGGDTAVGNTVLGEPEKLFLDKTRNMELEYLGPRTEVVVFLDDGRISTSSLLAKIHATDG</sequence>
<dbReference type="InterPro" id="IPR050385">
    <property type="entry name" value="Archaeal_FAD_synthase"/>
</dbReference>
<evidence type="ECO:0000313" key="5">
    <source>
        <dbReference type="Proteomes" id="UP000021315"/>
    </source>
</evidence>
<dbReference type="RefSeq" id="WP_273704536.1">
    <property type="nucleotide sequence ID" value="NZ_JDST02000043.1"/>
</dbReference>
<reference evidence="4" key="1">
    <citation type="submission" date="2014-02" db="EMBL/GenBank/DDBJ databases">
        <title>Expanding our view of genomic diversity in Candidatus Accumulibacter clades.</title>
        <authorList>
            <person name="Skennerton C.T."/>
            <person name="Barr J.J."/>
            <person name="Slater F.R."/>
            <person name="Bond P.L."/>
            <person name="Tyson G.W."/>
        </authorList>
    </citation>
    <scope>NUCLEOTIDE SEQUENCE [LARGE SCALE GENOMIC DNA]</scope>
</reference>
<keyword evidence="5" id="KW-1185">Reference proteome</keyword>
<proteinExistence type="predicted"/>
<dbReference type="AlphaFoldDB" id="A0A080M782"/>
<dbReference type="InterPro" id="IPR014729">
    <property type="entry name" value="Rossmann-like_a/b/a_fold"/>
</dbReference>
<gene>
    <name evidence="4" type="primary">hldE_3</name>
    <name evidence="4" type="ORF">AW06_002062</name>
</gene>
<evidence type="ECO:0000313" key="4">
    <source>
        <dbReference type="EMBL" id="KFB76846.1"/>
    </source>
</evidence>
<keyword evidence="1" id="KW-0808">Transferase</keyword>
<dbReference type="PANTHER" id="PTHR43793">
    <property type="entry name" value="FAD SYNTHASE"/>
    <property type="match status" value="1"/>
</dbReference>
<keyword evidence="2" id="KW-0548">Nucleotidyltransferase</keyword>
<evidence type="ECO:0000256" key="1">
    <source>
        <dbReference type="ARBA" id="ARBA00022679"/>
    </source>
</evidence>
<dbReference type="Gene3D" id="3.40.50.620">
    <property type="entry name" value="HUPs"/>
    <property type="match status" value="1"/>
</dbReference>